<protein>
    <submittedName>
        <fullName evidence="1">Uncharacterized protein</fullName>
    </submittedName>
</protein>
<proteinExistence type="predicted"/>
<sequence length="24" mass="2539">MALAVVVLPDPPIPQIPIKETLLA</sequence>
<reference evidence="1 2" key="1">
    <citation type="journal article" date="2014" name="Am. J. Bot.">
        <title>Genome assembly and annotation for red clover (Trifolium pratense; Fabaceae).</title>
        <authorList>
            <person name="Istvanek J."/>
            <person name="Jaros M."/>
            <person name="Krenek A."/>
            <person name="Repkova J."/>
        </authorList>
    </citation>
    <scope>NUCLEOTIDE SEQUENCE [LARGE SCALE GENOMIC DNA]</scope>
    <source>
        <strain evidence="2">cv. Tatra</strain>
        <tissue evidence="1">Young leaves</tissue>
    </source>
</reference>
<dbReference type="Proteomes" id="UP000236291">
    <property type="component" value="Unassembled WGS sequence"/>
</dbReference>
<gene>
    <name evidence="1" type="ORF">L195_g059618</name>
</gene>
<evidence type="ECO:0000313" key="2">
    <source>
        <dbReference type="Proteomes" id="UP000236291"/>
    </source>
</evidence>
<evidence type="ECO:0000313" key="1">
    <source>
        <dbReference type="EMBL" id="PNX59295.1"/>
    </source>
</evidence>
<organism evidence="1 2">
    <name type="scientific">Trifolium pratense</name>
    <name type="common">Red clover</name>
    <dbReference type="NCBI Taxonomy" id="57577"/>
    <lineage>
        <taxon>Eukaryota</taxon>
        <taxon>Viridiplantae</taxon>
        <taxon>Streptophyta</taxon>
        <taxon>Embryophyta</taxon>
        <taxon>Tracheophyta</taxon>
        <taxon>Spermatophyta</taxon>
        <taxon>Magnoliopsida</taxon>
        <taxon>eudicotyledons</taxon>
        <taxon>Gunneridae</taxon>
        <taxon>Pentapetalae</taxon>
        <taxon>rosids</taxon>
        <taxon>fabids</taxon>
        <taxon>Fabales</taxon>
        <taxon>Fabaceae</taxon>
        <taxon>Papilionoideae</taxon>
        <taxon>50 kb inversion clade</taxon>
        <taxon>NPAAA clade</taxon>
        <taxon>Hologalegina</taxon>
        <taxon>IRL clade</taxon>
        <taxon>Trifolieae</taxon>
        <taxon>Trifolium</taxon>
    </lineage>
</organism>
<accession>A0A2K3JZ26</accession>
<dbReference type="EMBL" id="ASHM01131444">
    <property type="protein sequence ID" value="PNX59295.1"/>
    <property type="molecule type" value="Genomic_DNA"/>
</dbReference>
<dbReference type="AlphaFoldDB" id="A0A2K3JZ26"/>
<comment type="caution">
    <text evidence="1">The sequence shown here is derived from an EMBL/GenBank/DDBJ whole genome shotgun (WGS) entry which is preliminary data.</text>
</comment>
<name>A0A2K3JZ26_TRIPR</name>
<reference evidence="1 2" key="2">
    <citation type="journal article" date="2017" name="Front. Plant Sci.">
        <title>Gene Classification and Mining of Molecular Markers Useful in Red Clover (Trifolium pratense) Breeding.</title>
        <authorList>
            <person name="Istvanek J."/>
            <person name="Dluhosova J."/>
            <person name="Dluhos P."/>
            <person name="Patkova L."/>
            <person name="Nedelnik J."/>
            <person name="Repkova J."/>
        </authorList>
    </citation>
    <scope>NUCLEOTIDE SEQUENCE [LARGE SCALE GENOMIC DNA]</scope>
    <source>
        <strain evidence="2">cv. Tatra</strain>
        <tissue evidence="1">Young leaves</tissue>
    </source>
</reference>